<sequence length="130" mass="14855">MQDKPTAHRPPQDAKVLKKLQPTQAGAQRWRALYGDQLLCVRYRHDPTRDQRLVTVELLVEARPSRRRTPVPRSAGPQDPVLVQIRYGEAQLAAQAKANGARWDAQARLWRMTREQAERAGLTARIRTAE</sequence>
<proteinExistence type="predicted"/>
<name>A0A7C9PL03_9BURK</name>
<dbReference type="RefSeq" id="WP_163459940.1">
    <property type="nucleotide sequence ID" value="NZ_JAAGOH010000053.1"/>
</dbReference>
<keyword evidence="3" id="KW-1185">Reference proteome</keyword>
<dbReference type="Proteomes" id="UP000484255">
    <property type="component" value="Unassembled WGS sequence"/>
</dbReference>
<dbReference type="AlphaFoldDB" id="A0A7C9PL03"/>
<comment type="caution">
    <text evidence="2">The sequence shown here is derived from an EMBL/GenBank/DDBJ whole genome shotgun (WGS) entry which is preliminary data.</text>
</comment>
<evidence type="ECO:0000256" key="1">
    <source>
        <dbReference type="SAM" id="MobiDB-lite"/>
    </source>
</evidence>
<evidence type="ECO:0000313" key="2">
    <source>
        <dbReference type="EMBL" id="NDY93914.1"/>
    </source>
</evidence>
<dbReference type="EMBL" id="JAAGOH010000053">
    <property type="protein sequence ID" value="NDY93914.1"/>
    <property type="molecule type" value="Genomic_DNA"/>
</dbReference>
<reference evidence="2 3" key="1">
    <citation type="submission" date="2020-02" db="EMBL/GenBank/DDBJ databases">
        <title>Ideonella bacterium strain TBM-1.</title>
        <authorList>
            <person name="Chen W.-M."/>
        </authorList>
    </citation>
    <scope>NUCLEOTIDE SEQUENCE [LARGE SCALE GENOMIC DNA]</scope>
    <source>
        <strain evidence="2 3">TBM-1</strain>
    </source>
</reference>
<gene>
    <name evidence="2" type="ORF">G3A44_22230</name>
</gene>
<organism evidence="2 3">
    <name type="scientific">Ideonella livida</name>
    <dbReference type="NCBI Taxonomy" id="2707176"/>
    <lineage>
        <taxon>Bacteria</taxon>
        <taxon>Pseudomonadati</taxon>
        <taxon>Pseudomonadota</taxon>
        <taxon>Betaproteobacteria</taxon>
        <taxon>Burkholderiales</taxon>
        <taxon>Sphaerotilaceae</taxon>
        <taxon>Ideonella</taxon>
    </lineage>
</organism>
<evidence type="ECO:0000313" key="3">
    <source>
        <dbReference type="Proteomes" id="UP000484255"/>
    </source>
</evidence>
<protein>
    <submittedName>
        <fullName evidence="2">Uncharacterized protein</fullName>
    </submittedName>
</protein>
<feature type="region of interest" description="Disordered" evidence="1">
    <location>
        <begin position="1"/>
        <end position="22"/>
    </location>
</feature>
<feature type="compositionally biased region" description="Basic and acidic residues" evidence="1">
    <location>
        <begin position="1"/>
        <end position="16"/>
    </location>
</feature>
<accession>A0A7C9PL03</accession>